<feature type="region of interest" description="Disordered" evidence="1">
    <location>
        <begin position="783"/>
        <end position="843"/>
    </location>
</feature>
<name>A0A2J6RN11_HYAVF</name>
<feature type="compositionally biased region" description="Basic and acidic residues" evidence="1">
    <location>
        <begin position="820"/>
        <end position="829"/>
    </location>
</feature>
<feature type="region of interest" description="Disordered" evidence="1">
    <location>
        <begin position="1"/>
        <end position="54"/>
    </location>
</feature>
<dbReference type="GO" id="GO:0005737">
    <property type="term" value="C:cytoplasm"/>
    <property type="evidence" value="ECO:0007669"/>
    <property type="project" value="TreeGrafter"/>
</dbReference>
<dbReference type="OrthoDB" id="8059989at2759"/>
<dbReference type="PROSITE" id="PS50010">
    <property type="entry name" value="DH_2"/>
    <property type="match status" value="1"/>
</dbReference>
<protein>
    <submittedName>
        <fullName evidence="3">Dbl homology domain-containing protein</fullName>
    </submittedName>
</protein>
<dbReference type="STRING" id="1149755.A0A2J6RN11"/>
<evidence type="ECO:0000259" key="2">
    <source>
        <dbReference type="PROSITE" id="PS50010"/>
    </source>
</evidence>
<accession>A0A2J6RN11</accession>
<dbReference type="Gene3D" id="1.20.900.10">
    <property type="entry name" value="Dbl homology (DH) domain"/>
    <property type="match status" value="1"/>
</dbReference>
<dbReference type="EMBL" id="KZ613946">
    <property type="protein sequence ID" value="PMD39883.1"/>
    <property type="molecule type" value="Genomic_DNA"/>
</dbReference>
<dbReference type="PANTHER" id="PTHR45818:SF3">
    <property type="entry name" value="PROTEIN VAV"/>
    <property type="match status" value="1"/>
</dbReference>
<evidence type="ECO:0000313" key="3">
    <source>
        <dbReference type="EMBL" id="PMD39883.1"/>
    </source>
</evidence>
<dbReference type="Pfam" id="PF00621">
    <property type="entry name" value="RhoGEF"/>
    <property type="match status" value="1"/>
</dbReference>
<feature type="region of interest" description="Disordered" evidence="1">
    <location>
        <begin position="879"/>
        <end position="947"/>
    </location>
</feature>
<dbReference type="Proteomes" id="UP000235786">
    <property type="component" value="Unassembled WGS sequence"/>
</dbReference>
<feature type="region of interest" description="Disordered" evidence="1">
    <location>
        <begin position="154"/>
        <end position="173"/>
    </location>
</feature>
<feature type="compositionally biased region" description="Polar residues" evidence="1">
    <location>
        <begin position="890"/>
        <end position="910"/>
    </location>
</feature>
<gene>
    <name evidence="3" type="ORF">L207DRAFT_489816</name>
</gene>
<feature type="compositionally biased region" description="Polar residues" evidence="1">
    <location>
        <begin position="810"/>
        <end position="819"/>
    </location>
</feature>
<dbReference type="SMART" id="SM00325">
    <property type="entry name" value="RhoGEF"/>
    <property type="match status" value="1"/>
</dbReference>
<organism evidence="3 4">
    <name type="scientific">Hyaloscypha variabilis (strain UAMH 11265 / GT02V1 / F)</name>
    <name type="common">Meliniomyces variabilis</name>
    <dbReference type="NCBI Taxonomy" id="1149755"/>
    <lineage>
        <taxon>Eukaryota</taxon>
        <taxon>Fungi</taxon>
        <taxon>Dikarya</taxon>
        <taxon>Ascomycota</taxon>
        <taxon>Pezizomycotina</taxon>
        <taxon>Leotiomycetes</taxon>
        <taxon>Helotiales</taxon>
        <taxon>Hyaloscyphaceae</taxon>
        <taxon>Hyaloscypha</taxon>
        <taxon>Hyaloscypha variabilis</taxon>
    </lineage>
</organism>
<feature type="domain" description="DH" evidence="2">
    <location>
        <begin position="244"/>
        <end position="488"/>
    </location>
</feature>
<dbReference type="PANTHER" id="PTHR45818">
    <property type="entry name" value="PROTEIN VAV"/>
    <property type="match status" value="1"/>
</dbReference>
<feature type="region of interest" description="Disordered" evidence="1">
    <location>
        <begin position="197"/>
        <end position="218"/>
    </location>
</feature>
<feature type="compositionally biased region" description="Low complexity" evidence="1">
    <location>
        <begin position="921"/>
        <end position="934"/>
    </location>
</feature>
<dbReference type="AlphaFoldDB" id="A0A2J6RN11"/>
<feature type="compositionally biased region" description="Basic residues" evidence="1">
    <location>
        <begin position="160"/>
        <end position="169"/>
    </location>
</feature>
<dbReference type="GO" id="GO:0005085">
    <property type="term" value="F:guanyl-nucleotide exchange factor activity"/>
    <property type="evidence" value="ECO:0007669"/>
    <property type="project" value="InterPro"/>
</dbReference>
<sequence length="958" mass="106187">MAQSDPISQGNSGISTPTCSHRNSMHIPRKTSWGTPIPPPSSQKDPANPAKEDFDDVDLHANGKLSTGSDKGEEWNTLDNIAALGLSFNAEDSQAVGTLIRERFSLDEAFVNRSLPLEGEGPFNKWMKSLQRRGTQRRKTFSCDTGGTVFDPELFDTSRTQKRSAHKKSSSGSSFGFVTAVKSASISLASLSVAPRSRRTGVSSRHQRTDRSSKASNVGRLSEDSSYIARGLVIDQAVTNRLLQRRRVLEEIISTEESYLADVKFLMNVYVTLMASIPTLSLNLRASINRNLNEIVELHEELLGDLHRAVPHSEYTQPLSTESPLTGSPNRHHRWRSLDAVPEHKSGTWLQKIPGMTAEPKVAAEVAKVFGKKMNRFFVYEEYGAKYELMIKDVASTYRTMPQWEMYQRGLEALASSLASINSQHDISKKALTIGDLLVKPIQRVCRYPLLFAELLRQTPVCDCPDSHMEIENVLIRLREATNEINRATDDPRMKIAMEKSWLLQDRLVFPNMPDARSKNSVRALGHIHLCGVLHVSWQTREGVDGQYLICLLYRDFLILASATRGDQIYTVQACIGLCELSIEEVDNGRGLQCHTAPFSWKLVFECDHQLFEVTMSACSPKEELEWRSRLADHSGRQGLDAGEQALFTSLSLAIKPMGTVFGKPGTIARRISIHRATTVGPMSGLCQVIIKNTNAFKESPSSAAINRSQSLLTTNRIPVLAPSRADRIRLEALLADVWTKEILPYPGMTGRARNEHLVRASASSMMRKLSVASITSNFTKRSGSMASLHKTTEDNESSDFDFQKATPVRTENSSSESSQQKDLEDPTRSRLSVIPDEKENAYHKDSFETPCALSSGANGSPASTLRRLATLKVKASWGPDGQRIITPPLRTSSANSVSQSRVTPLSTVTDLGIEEKENIPQAQSTQATPTPQKQAKKSKGMGMSRNIVAEGFRNLFR</sequence>
<dbReference type="InterPro" id="IPR000219">
    <property type="entry name" value="DH_dom"/>
</dbReference>
<dbReference type="SUPFAM" id="SSF50729">
    <property type="entry name" value="PH domain-like"/>
    <property type="match status" value="1"/>
</dbReference>
<feature type="compositionally biased region" description="Polar residues" evidence="1">
    <location>
        <begin position="1"/>
        <end position="22"/>
    </location>
</feature>
<dbReference type="SUPFAM" id="SSF48065">
    <property type="entry name" value="DBL homology domain (DH-domain)"/>
    <property type="match status" value="1"/>
</dbReference>
<evidence type="ECO:0000256" key="1">
    <source>
        <dbReference type="SAM" id="MobiDB-lite"/>
    </source>
</evidence>
<evidence type="ECO:0000313" key="4">
    <source>
        <dbReference type="Proteomes" id="UP000235786"/>
    </source>
</evidence>
<proteinExistence type="predicted"/>
<dbReference type="InterPro" id="IPR035899">
    <property type="entry name" value="DBL_dom_sf"/>
</dbReference>
<reference evidence="3 4" key="1">
    <citation type="submission" date="2016-04" db="EMBL/GenBank/DDBJ databases">
        <title>A degradative enzymes factory behind the ericoid mycorrhizal symbiosis.</title>
        <authorList>
            <consortium name="DOE Joint Genome Institute"/>
            <person name="Martino E."/>
            <person name="Morin E."/>
            <person name="Grelet G."/>
            <person name="Kuo A."/>
            <person name="Kohler A."/>
            <person name="Daghino S."/>
            <person name="Barry K."/>
            <person name="Choi C."/>
            <person name="Cichocki N."/>
            <person name="Clum A."/>
            <person name="Copeland A."/>
            <person name="Hainaut M."/>
            <person name="Haridas S."/>
            <person name="Labutti K."/>
            <person name="Lindquist E."/>
            <person name="Lipzen A."/>
            <person name="Khouja H.-R."/>
            <person name="Murat C."/>
            <person name="Ohm R."/>
            <person name="Olson A."/>
            <person name="Spatafora J."/>
            <person name="Veneault-Fourrey C."/>
            <person name="Henrissat B."/>
            <person name="Grigoriev I."/>
            <person name="Martin F."/>
            <person name="Perotto S."/>
        </authorList>
    </citation>
    <scope>NUCLEOTIDE SEQUENCE [LARGE SCALE GENOMIC DNA]</scope>
    <source>
        <strain evidence="3 4">F</strain>
    </source>
</reference>
<keyword evidence="4" id="KW-1185">Reference proteome</keyword>